<sequence>MDTSAGTADLPGYFVAGHPDLHVPLYPAGSWPASFVRSTLVRLRTPRFAEAQRVNRRGFLVLLALWAGKFAMVPAVRPYLDWSCVALMLWLLARVYALGWAEKQQRSYEERWLAAQTANLRDTWFEVVRCTVRRSQGAGLDEPAEAGYVLGRSDEVRKLLERQASERVAGGSSQVALEFTFPLPGMQFAALETAHANLTDIEVIVTGRTARCGAVRFPQAACHAEPAGRGRHGGPGPGRTTFWVLGAPVLTMAAPGGAPTVRADVPASADSRTAR</sequence>
<comment type="caution">
    <text evidence="2">The sequence shown here is derived from an EMBL/GenBank/DDBJ whole genome shotgun (WGS) entry which is preliminary data.</text>
</comment>
<evidence type="ECO:0000256" key="1">
    <source>
        <dbReference type="SAM" id="MobiDB-lite"/>
    </source>
</evidence>
<evidence type="ECO:0000313" key="3">
    <source>
        <dbReference type="Proteomes" id="UP001223978"/>
    </source>
</evidence>
<dbReference type="RefSeq" id="WP_282542540.1">
    <property type="nucleotide sequence ID" value="NZ_JASCIQ010000011.1"/>
</dbReference>
<evidence type="ECO:0008006" key="4">
    <source>
        <dbReference type="Google" id="ProtNLM"/>
    </source>
</evidence>
<accession>A0ABT6S917</accession>
<name>A0ABT6S917_9ACTN</name>
<proteinExistence type="predicted"/>
<keyword evidence="3" id="KW-1185">Reference proteome</keyword>
<dbReference type="EMBL" id="JASCIQ010000011">
    <property type="protein sequence ID" value="MDI3404590.1"/>
    <property type="molecule type" value="Genomic_DNA"/>
</dbReference>
<protein>
    <recommendedName>
        <fullName evidence="4">SMODS-associated and fused to various effectors domain-containing protein</fullName>
    </recommendedName>
</protein>
<organism evidence="2 3">
    <name type="scientific">Streptomyces cavernicola</name>
    <dbReference type="NCBI Taxonomy" id="3043613"/>
    <lineage>
        <taxon>Bacteria</taxon>
        <taxon>Bacillati</taxon>
        <taxon>Actinomycetota</taxon>
        <taxon>Actinomycetes</taxon>
        <taxon>Kitasatosporales</taxon>
        <taxon>Streptomycetaceae</taxon>
        <taxon>Streptomyces</taxon>
    </lineage>
</organism>
<dbReference type="Proteomes" id="UP001223978">
    <property type="component" value="Unassembled WGS sequence"/>
</dbReference>
<evidence type="ECO:0000313" key="2">
    <source>
        <dbReference type="EMBL" id="MDI3404590.1"/>
    </source>
</evidence>
<feature type="region of interest" description="Disordered" evidence="1">
    <location>
        <begin position="256"/>
        <end position="275"/>
    </location>
</feature>
<reference evidence="2 3" key="1">
    <citation type="submission" date="2023-05" db="EMBL/GenBank/DDBJ databases">
        <title>Draft genome sequence of Streptomyces sp. B-S-A6 isolated from a cave soil in Thailand.</title>
        <authorList>
            <person name="Chamroensaksri N."/>
            <person name="Muangham S."/>
        </authorList>
    </citation>
    <scope>NUCLEOTIDE SEQUENCE [LARGE SCALE GENOMIC DNA]</scope>
    <source>
        <strain evidence="2 3">B-S-A6</strain>
    </source>
</reference>
<gene>
    <name evidence="2" type="ORF">QIS96_12270</name>
</gene>